<reference evidence="5 6" key="1">
    <citation type="submission" date="2019-01" db="EMBL/GenBank/DDBJ databases">
        <title>Nocardioides guangzhouensis sp. nov., an actinobacterium isolated from soil.</title>
        <authorList>
            <person name="Fu Y."/>
            <person name="Cai Y."/>
            <person name="Lin Z."/>
            <person name="Chen P."/>
        </authorList>
    </citation>
    <scope>NUCLEOTIDE SEQUENCE [LARGE SCALE GENOMIC DNA]</scope>
    <source>
        <strain evidence="5 6">130</strain>
    </source>
</reference>
<dbReference type="Proteomes" id="UP000295198">
    <property type="component" value="Unassembled WGS sequence"/>
</dbReference>
<dbReference type="InterPro" id="IPR001296">
    <property type="entry name" value="Glyco_trans_1"/>
</dbReference>
<dbReference type="PANTHER" id="PTHR45947:SF3">
    <property type="entry name" value="SULFOQUINOVOSYL TRANSFERASE SQD2"/>
    <property type="match status" value="1"/>
</dbReference>
<feature type="domain" description="Glycosyltransferase subfamily 4-like N-terminal" evidence="4">
    <location>
        <begin position="75"/>
        <end position="257"/>
    </location>
</feature>
<evidence type="ECO:0000259" key="3">
    <source>
        <dbReference type="Pfam" id="PF00534"/>
    </source>
</evidence>
<keyword evidence="1" id="KW-0328">Glycosyltransferase</keyword>
<accession>A0A4Q4ZJX2</accession>
<proteinExistence type="predicted"/>
<sequence length="482" mass="52020">MLAGRTAAAETLAAHALALTPDDRLAQEAWANASDQLAVARDGWRTVSTASEVRHEQREGAVLSLLAQSLPHTSGGYATRSHGVLTGLAARGWDVAAVTRPGFPYDRWQRDDARQVADVDEVDGIRYHHLLDVRRRYPQYPLTTYVDGYARAAEVRARRHGAALVHASSFHVNGLAGQAAAARLGVPFVYEMRGLEELMKVSRDPSFATSERHAFLEHLETTICHAADRVLVITEALRDLVVDRGVDADKVLVLPNGVHADQFRPRARDEDLAARLGVTGKTVIGYAGGLVDYEGLELLLQATAALRTGRPGPADFHVVVVGDGHVEAQLHGLAAALGLHDVVTFVGRVPHEEVPAYLSLFDVAPFPRLPLPVCEAISPIKPFESMAMGKAVVVSSVAALTEIVTDGSTGLVFEKGSSADLARVLGVLLDAPDLRARLGETARDWVRRERDWSSVVAVVDDVYRELTGQGAIRVRTARTVGV</sequence>
<dbReference type="InterPro" id="IPR028098">
    <property type="entry name" value="Glyco_trans_4-like_N"/>
</dbReference>
<evidence type="ECO:0000256" key="2">
    <source>
        <dbReference type="ARBA" id="ARBA00022679"/>
    </source>
</evidence>
<dbReference type="OrthoDB" id="509705at2"/>
<dbReference type="InterPro" id="IPR050194">
    <property type="entry name" value="Glycosyltransferase_grp1"/>
</dbReference>
<dbReference type="CDD" id="cd03794">
    <property type="entry name" value="GT4_WbuB-like"/>
    <property type="match status" value="1"/>
</dbReference>
<dbReference type="SUPFAM" id="SSF53756">
    <property type="entry name" value="UDP-Glycosyltransferase/glycogen phosphorylase"/>
    <property type="match status" value="1"/>
</dbReference>
<dbReference type="AlphaFoldDB" id="A0A4Q4ZJX2"/>
<protein>
    <submittedName>
        <fullName evidence="5">Glycosyltransferase</fullName>
    </submittedName>
</protein>
<dbReference type="Pfam" id="PF13579">
    <property type="entry name" value="Glyco_trans_4_4"/>
    <property type="match status" value="1"/>
</dbReference>
<keyword evidence="2 5" id="KW-0808">Transferase</keyword>
<dbReference type="GO" id="GO:1901137">
    <property type="term" value="P:carbohydrate derivative biosynthetic process"/>
    <property type="evidence" value="ECO:0007669"/>
    <property type="project" value="UniProtKB-ARBA"/>
</dbReference>
<gene>
    <name evidence="5" type="ORF">EKO23_05195</name>
</gene>
<comment type="caution">
    <text evidence="5">The sequence shown here is derived from an EMBL/GenBank/DDBJ whole genome shotgun (WGS) entry which is preliminary data.</text>
</comment>
<dbReference type="Gene3D" id="3.40.50.2000">
    <property type="entry name" value="Glycogen Phosphorylase B"/>
    <property type="match status" value="2"/>
</dbReference>
<dbReference type="EMBL" id="SDKM01000005">
    <property type="protein sequence ID" value="RYP87811.1"/>
    <property type="molecule type" value="Genomic_DNA"/>
</dbReference>
<keyword evidence="6" id="KW-1185">Reference proteome</keyword>
<dbReference type="PANTHER" id="PTHR45947">
    <property type="entry name" value="SULFOQUINOVOSYL TRANSFERASE SQD2"/>
    <property type="match status" value="1"/>
</dbReference>
<name>A0A4Q4ZJX2_9ACTN</name>
<organism evidence="5 6">
    <name type="scientific">Nocardioides guangzhouensis</name>
    <dbReference type="NCBI Taxonomy" id="2497878"/>
    <lineage>
        <taxon>Bacteria</taxon>
        <taxon>Bacillati</taxon>
        <taxon>Actinomycetota</taxon>
        <taxon>Actinomycetes</taxon>
        <taxon>Propionibacteriales</taxon>
        <taxon>Nocardioidaceae</taxon>
        <taxon>Nocardioides</taxon>
    </lineage>
</organism>
<evidence type="ECO:0000259" key="4">
    <source>
        <dbReference type="Pfam" id="PF13579"/>
    </source>
</evidence>
<evidence type="ECO:0000313" key="6">
    <source>
        <dbReference type="Proteomes" id="UP000295198"/>
    </source>
</evidence>
<evidence type="ECO:0000313" key="5">
    <source>
        <dbReference type="EMBL" id="RYP87811.1"/>
    </source>
</evidence>
<feature type="domain" description="Glycosyl transferase family 1" evidence="3">
    <location>
        <begin position="279"/>
        <end position="445"/>
    </location>
</feature>
<dbReference type="Pfam" id="PF00534">
    <property type="entry name" value="Glycos_transf_1"/>
    <property type="match status" value="1"/>
</dbReference>
<evidence type="ECO:0000256" key="1">
    <source>
        <dbReference type="ARBA" id="ARBA00022676"/>
    </source>
</evidence>
<dbReference type="GO" id="GO:0016757">
    <property type="term" value="F:glycosyltransferase activity"/>
    <property type="evidence" value="ECO:0007669"/>
    <property type="project" value="UniProtKB-KW"/>
</dbReference>